<organism evidence="7 8">
    <name type="scientific">Forsythia ovata</name>
    <dbReference type="NCBI Taxonomy" id="205694"/>
    <lineage>
        <taxon>Eukaryota</taxon>
        <taxon>Viridiplantae</taxon>
        <taxon>Streptophyta</taxon>
        <taxon>Embryophyta</taxon>
        <taxon>Tracheophyta</taxon>
        <taxon>Spermatophyta</taxon>
        <taxon>Magnoliopsida</taxon>
        <taxon>eudicotyledons</taxon>
        <taxon>Gunneridae</taxon>
        <taxon>Pentapetalae</taxon>
        <taxon>asterids</taxon>
        <taxon>lamiids</taxon>
        <taxon>Lamiales</taxon>
        <taxon>Oleaceae</taxon>
        <taxon>Forsythieae</taxon>
        <taxon>Forsythia</taxon>
    </lineage>
</organism>
<dbReference type="Proteomes" id="UP001604277">
    <property type="component" value="Unassembled WGS sequence"/>
</dbReference>
<dbReference type="InterPro" id="IPR032675">
    <property type="entry name" value="LRR_dom_sf"/>
</dbReference>
<dbReference type="GO" id="GO:0016020">
    <property type="term" value="C:membrane"/>
    <property type="evidence" value="ECO:0007669"/>
    <property type="project" value="UniProtKB-SubCell"/>
</dbReference>
<evidence type="ECO:0000256" key="2">
    <source>
        <dbReference type="ARBA" id="ARBA00022614"/>
    </source>
</evidence>
<keyword evidence="4" id="KW-0677">Repeat</keyword>
<evidence type="ECO:0000256" key="3">
    <source>
        <dbReference type="ARBA" id="ARBA00022692"/>
    </source>
</evidence>
<dbReference type="PANTHER" id="PTHR27008:SF585">
    <property type="entry name" value="PROTEIN KINASE DOMAIN-CONTAINING PROTEIN"/>
    <property type="match status" value="1"/>
</dbReference>
<dbReference type="PANTHER" id="PTHR27008">
    <property type="entry name" value="OS04G0122200 PROTEIN"/>
    <property type="match status" value="1"/>
</dbReference>
<dbReference type="EMBL" id="JBFOLJ010000005">
    <property type="protein sequence ID" value="KAL2538757.1"/>
    <property type="molecule type" value="Genomic_DNA"/>
</dbReference>
<accession>A0ABD1VN41</accession>
<evidence type="ECO:0000313" key="8">
    <source>
        <dbReference type="Proteomes" id="UP001604277"/>
    </source>
</evidence>
<evidence type="ECO:0000256" key="1">
    <source>
        <dbReference type="ARBA" id="ARBA00004370"/>
    </source>
</evidence>
<gene>
    <name evidence="7" type="ORF">Fot_20148</name>
</gene>
<keyword evidence="6" id="KW-0472">Membrane</keyword>
<name>A0ABD1VN41_9LAMI</name>
<reference evidence="8" key="1">
    <citation type="submission" date="2024-07" db="EMBL/GenBank/DDBJ databases">
        <title>Two chromosome-level genome assemblies of Korean endemic species Abeliophyllum distichum and Forsythia ovata (Oleaceae).</title>
        <authorList>
            <person name="Jang H."/>
        </authorList>
    </citation>
    <scope>NUCLEOTIDE SEQUENCE [LARGE SCALE GENOMIC DNA]</scope>
</reference>
<proteinExistence type="predicted"/>
<comment type="caution">
    <text evidence="7">The sequence shown here is derived from an EMBL/GenBank/DDBJ whole genome shotgun (WGS) entry which is preliminary data.</text>
</comment>
<dbReference type="AlphaFoldDB" id="A0ABD1VN41"/>
<keyword evidence="8" id="KW-1185">Reference proteome</keyword>
<evidence type="ECO:0000256" key="5">
    <source>
        <dbReference type="ARBA" id="ARBA00022989"/>
    </source>
</evidence>
<comment type="subcellular location">
    <subcellularLocation>
        <location evidence="1">Membrane</location>
    </subcellularLocation>
</comment>
<dbReference type="InterPro" id="IPR001611">
    <property type="entry name" value="Leu-rich_rpt"/>
</dbReference>
<dbReference type="InterPro" id="IPR051809">
    <property type="entry name" value="Plant_receptor-like_S/T_kinase"/>
</dbReference>
<dbReference type="Gene3D" id="3.80.10.10">
    <property type="entry name" value="Ribonuclease Inhibitor"/>
    <property type="match status" value="1"/>
</dbReference>
<keyword evidence="5" id="KW-1133">Transmembrane helix</keyword>
<evidence type="ECO:0000256" key="6">
    <source>
        <dbReference type="ARBA" id="ARBA00023136"/>
    </source>
</evidence>
<dbReference type="Pfam" id="PF00560">
    <property type="entry name" value="LRR_1"/>
    <property type="match status" value="1"/>
</dbReference>
<sequence>MRNNEIRSASAAHSNAKGAAGKKTNLVTVELPDEHGNLKLEKVNVYNNSLFGTIPISILLKRLLIGKNNLTGESSSSELRFFSSLTNYQYLELIEVTLNQLNGTLPASIGNFSISLQVFRAFECHVKGAIPDKNGNLNSLADLYLDGNQLTGKLRRLQRIYLEYNKLDGFIPAELCQLSNLGDLYISSSMGQFPRTWVNLNL</sequence>
<evidence type="ECO:0000313" key="7">
    <source>
        <dbReference type="EMBL" id="KAL2538757.1"/>
    </source>
</evidence>
<protein>
    <submittedName>
        <fullName evidence="7">LRR receptor-like serine/threonine-protein kinase FLS2</fullName>
    </submittedName>
</protein>
<evidence type="ECO:0000256" key="4">
    <source>
        <dbReference type="ARBA" id="ARBA00022737"/>
    </source>
</evidence>
<keyword evidence="2" id="KW-0433">Leucine-rich repeat</keyword>
<dbReference type="SUPFAM" id="SSF52047">
    <property type="entry name" value="RNI-like"/>
    <property type="match status" value="1"/>
</dbReference>
<keyword evidence="3" id="KW-0812">Transmembrane</keyword>